<protein>
    <submittedName>
        <fullName evidence="2">Uncharacterized protein</fullName>
    </submittedName>
</protein>
<feature type="transmembrane region" description="Helical" evidence="1">
    <location>
        <begin position="249"/>
        <end position="267"/>
    </location>
</feature>
<comment type="caution">
    <text evidence="2">The sequence shown here is derived from an EMBL/GenBank/DDBJ whole genome shotgun (WGS) entry which is preliminary data.</text>
</comment>
<evidence type="ECO:0000313" key="3">
    <source>
        <dbReference type="Proteomes" id="UP000051012"/>
    </source>
</evidence>
<dbReference type="EMBL" id="LJNI01000126">
    <property type="protein sequence ID" value="KPJ71413.1"/>
    <property type="molecule type" value="Genomic_DNA"/>
</dbReference>
<reference evidence="2 3" key="1">
    <citation type="journal article" date="2015" name="Microbiome">
        <title>Genomic resolution of linkages in carbon, nitrogen, and sulfur cycling among widespread estuary sediment bacteria.</title>
        <authorList>
            <person name="Baker B.J."/>
            <person name="Lazar C.S."/>
            <person name="Teske A.P."/>
            <person name="Dick G.J."/>
        </authorList>
    </citation>
    <scope>NUCLEOTIDE SEQUENCE [LARGE SCALE GENOMIC DNA]</scope>
    <source>
        <strain evidence="2">DG_78</strain>
    </source>
</reference>
<evidence type="ECO:0000313" key="2">
    <source>
        <dbReference type="EMBL" id="KPJ71413.1"/>
    </source>
</evidence>
<sequence>MKFIDRLEHLDRRIIFLLVGIAVIIPMLIPLGLPVDISKPVKDVYDKVESLSEGSIVVVSADYDPGSEAELYPATEAFLEHCFRRNLRVFMLGLWPAGSNLGNLALEEIAPQYNKVYGLDYINVGYRPGGPVMLVSLGRNVADIVRTDYTGTPIDSFPLGRAVKSARDIDLVMTLSAGDPGVLHWIIYFNARYGTPIACATTAIMAPQQYPYISSGQLIGLLGGLKGAAEYETLVERKARAVGGMDSQSIVHVLLVIFIVIGNIILFSQRRKK</sequence>
<keyword evidence="1" id="KW-1133">Transmembrane helix</keyword>
<proteinExistence type="predicted"/>
<dbReference type="AlphaFoldDB" id="A0A0S7Y9G7"/>
<dbReference type="Proteomes" id="UP000051012">
    <property type="component" value="Unassembled WGS sequence"/>
</dbReference>
<feature type="transmembrane region" description="Helical" evidence="1">
    <location>
        <begin position="14"/>
        <end position="33"/>
    </location>
</feature>
<keyword evidence="1" id="KW-0472">Membrane</keyword>
<keyword evidence="1" id="KW-0812">Transmembrane</keyword>
<organism evidence="2 3">
    <name type="scientific">candidate division TA06 bacterium DG_78</name>
    <dbReference type="NCBI Taxonomy" id="1703772"/>
    <lineage>
        <taxon>Bacteria</taxon>
        <taxon>Bacteria division TA06</taxon>
    </lineage>
</organism>
<name>A0A0S7Y9G7_UNCT6</name>
<accession>A0A0S7Y9G7</accession>
<evidence type="ECO:0000256" key="1">
    <source>
        <dbReference type="SAM" id="Phobius"/>
    </source>
</evidence>
<gene>
    <name evidence="2" type="ORF">AMJ52_08605</name>
</gene>